<dbReference type="PANTHER" id="PTHR23403">
    <property type="entry name" value="TREHALASE"/>
    <property type="match status" value="1"/>
</dbReference>
<dbReference type="PANTHER" id="PTHR23403:SF1">
    <property type="entry name" value="TREHALASE"/>
    <property type="match status" value="1"/>
</dbReference>
<dbReference type="Proteomes" id="UP000325315">
    <property type="component" value="Unassembled WGS sequence"/>
</dbReference>
<keyword evidence="4" id="KW-1185">Reference proteome</keyword>
<evidence type="ECO:0000313" key="3">
    <source>
        <dbReference type="EMBL" id="KAA3475904.1"/>
    </source>
</evidence>
<dbReference type="PRINTS" id="PR00744">
    <property type="entry name" value="GLHYDRLASE37"/>
</dbReference>
<dbReference type="GO" id="GO:0005993">
    <property type="term" value="P:trehalose catabolic process"/>
    <property type="evidence" value="ECO:0007669"/>
    <property type="project" value="TreeGrafter"/>
</dbReference>
<accession>A0A5B6W3T9</accession>
<evidence type="ECO:0000256" key="1">
    <source>
        <dbReference type="ARBA" id="ARBA00005615"/>
    </source>
</evidence>
<reference evidence="3" key="1">
    <citation type="submission" date="2019-08" db="EMBL/GenBank/DDBJ databases">
        <authorList>
            <person name="Liu F."/>
        </authorList>
    </citation>
    <scope>NUCLEOTIDE SEQUENCE [LARGE SCALE GENOMIC DNA]</scope>
    <source>
        <strain evidence="3">PA1801</strain>
        <tissue evidence="3">Leaf</tissue>
    </source>
</reference>
<comment type="similarity">
    <text evidence="1 2">Belongs to the glycosyl hydrolase 37 family.</text>
</comment>
<keyword evidence="2" id="KW-0378">Hydrolase</keyword>
<dbReference type="EMBL" id="SMMG02000005">
    <property type="protein sequence ID" value="KAA3475904.1"/>
    <property type="molecule type" value="Genomic_DNA"/>
</dbReference>
<organism evidence="3 4">
    <name type="scientific">Gossypium australe</name>
    <dbReference type="NCBI Taxonomy" id="47621"/>
    <lineage>
        <taxon>Eukaryota</taxon>
        <taxon>Viridiplantae</taxon>
        <taxon>Streptophyta</taxon>
        <taxon>Embryophyta</taxon>
        <taxon>Tracheophyta</taxon>
        <taxon>Spermatophyta</taxon>
        <taxon>Magnoliopsida</taxon>
        <taxon>eudicotyledons</taxon>
        <taxon>Gunneridae</taxon>
        <taxon>Pentapetalae</taxon>
        <taxon>rosids</taxon>
        <taxon>malvids</taxon>
        <taxon>Malvales</taxon>
        <taxon>Malvaceae</taxon>
        <taxon>Malvoideae</taxon>
        <taxon>Gossypium</taxon>
    </lineage>
</organism>
<name>A0A5B6W3T9_9ROSI</name>
<evidence type="ECO:0000313" key="4">
    <source>
        <dbReference type="Proteomes" id="UP000325315"/>
    </source>
</evidence>
<dbReference type="Pfam" id="PF01204">
    <property type="entry name" value="Trehalase"/>
    <property type="match status" value="2"/>
</dbReference>
<proteinExistence type="inferred from homology"/>
<comment type="catalytic activity">
    <reaction evidence="2">
        <text>alpha,alpha-trehalose + H2O = alpha-D-glucose + beta-D-glucose</text>
        <dbReference type="Rhea" id="RHEA:32675"/>
        <dbReference type="ChEBI" id="CHEBI:15377"/>
        <dbReference type="ChEBI" id="CHEBI:15903"/>
        <dbReference type="ChEBI" id="CHEBI:16551"/>
        <dbReference type="ChEBI" id="CHEBI:17925"/>
        <dbReference type="EC" id="3.2.1.28"/>
    </reaction>
</comment>
<gene>
    <name evidence="3" type="ORF">EPI10_026028</name>
</gene>
<protein>
    <recommendedName>
        <fullName evidence="2">Trehalase</fullName>
        <ecNumber evidence="2">3.2.1.28</ecNumber>
    </recommendedName>
    <alternativeName>
        <fullName evidence="2">Alpha-trehalose glucohydrolase</fullName>
    </alternativeName>
</protein>
<keyword evidence="2" id="KW-0326">Glycosidase</keyword>
<dbReference type="OrthoDB" id="3542292at2759"/>
<sequence>MYQDKRFASKFLNVSEKQKFYRELASTAESGWDFSTRWMRNPSEFTSLSTTTILPVDLNAFILRMELDIAFFAKIVGEDVISEDFLTASHTRKKALNSVFWNENMGQWVDYWLNYGAEPKACVSKGPKVPNLKLGKLRIRTRMCLPQTLFPCGLICSTQVCNFLQKASLPIYKFISIRNHALFSQQEIVFFCFINGRKKSFDMSVCLYSSGGKGNKKSSKFRPALCCWDCNLPDKFGTPMHMIVEGLWRSASTEARKVARDIAERWIRANYVAYKKTGTMHEKYNVEKCGEYGAGGIYRPQTGFGWSNGVVLTFLEEFGWPKDQNIDCN</sequence>
<dbReference type="InterPro" id="IPR012341">
    <property type="entry name" value="6hp_glycosidase-like_sf"/>
</dbReference>
<dbReference type="InterPro" id="IPR001661">
    <property type="entry name" value="Glyco_hydro_37"/>
</dbReference>
<dbReference type="InterPro" id="IPR008928">
    <property type="entry name" value="6-hairpin_glycosidase_sf"/>
</dbReference>
<dbReference type="Gene3D" id="1.50.10.10">
    <property type="match status" value="2"/>
</dbReference>
<evidence type="ECO:0000256" key="2">
    <source>
        <dbReference type="RuleBase" id="RU361180"/>
    </source>
</evidence>
<comment type="caution">
    <text evidence="3">The sequence shown here is derived from an EMBL/GenBank/DDBJ whole genome shotgun (WGS) entry which is preliminary data.</text>
</comment>
<dbReference type="GO" id="GO:0004555">
    <property type="term" value="F:alpha,alpha-trehalase activity"/>
    <property type="evidence" value="ECO:0007669"/>
    <property type="project" value="UniProtKB-EC"/>
</dbReference>
<dbReference type="EC" id="3.2.1.28" evidence="2"/>
<dbReference type="AlphaFoldDB" id="A0A5B6W3T9"/>
<dbReference type="SUPFAM" id="SSF48208">
    <property type="entry name" value="Six-hairpin glycosidases"/>
    <property type="match status" value="2"/>
</dbReference>